<dbReference type="Gene3D" id="2.60.120.380">
    <property type="match status" value="1"/>
</dbReference>
<dbReference type="SUPFAM" id="SSF49344">
    <property type="entry name" value="CBD9-like"/>
    <property type="match status" value="1"/>
</dbReference>
<dbReference type="Proteomes" id="UP000249620">
    <property type="component" value="Unassembled WGS sequence"/>
</dbReference>
<gene>
    <name evidence="4" type="ORF">B0I03_10190</name>
</gene>
<dbReference type="PROSITE" id="PS50836">
    <property type="entry name" value="DOMON"/>
    <property type="match status" value="1"/>
</dbReference>
<evidence type="ECO:0000313" key="4">
    <source>
        <dbReference type="EMBL" id="RAK24934.1"/>
    </source>
</evidence>
<dbReference type="EMBL" id="QLMI01000001">
    <property type="protein sequence ID" value="RAK24934.1"/>
    <property type="molecule type" value="Genomic_DNA"/>
</dbReference>
<evidence type="ECO:0000256" key="2">
    <source>
        <dbReference type="SAM" id="SignalP"/>
    </source>
</evidence>
<dbReference type="CDD" id="cd09631">
    <property type="entry name" value="DOMON_DOH"/>
    <property type="match status" value="1"/>
</dbReference>
<comment type="caution">
    <text evidence="4">The sequence shown here is derived from an EMBL/GenBank/DDBJ whole genome shotgun (WGS) entry which is preliminary data.</text>
</comment>
<dbReference type="Pfam" id="PF18962">
    <property type="entry name" value="Por_Secre_tail"/>
    <property type="match status" value="1"/>
</dbReference>
<feature type="domain" description="DOMON" evidence="3">
    <location>
        <begin position="30"/>
        <end position="148"/>
    </location>
</feature>
<dbReference type="NCBIfam" id="TIGR04183">
    <property type="entry name" value="Por_Secre_tail"/>
    <property type="match status" value="1"/>
</dbReference>
<dbReference type="AlphaFoldDB" id="A0A327YUM3"/>
<feature type="chain" id="PRO_5016371625" evidence="2">
    <location>
        <begin position="19"/>
        <end position="255"/>
    </location>
</feature>
<evidence type="ECO:0000256" key="1">
    <source>
        <dbReference type="ARBA" id="ARBA00022729"/>
    </source>
</evidence>
<dbReference type="InterPro" id="IPR045266">
    <property type="entry name" value="DOH_DOMON"/>
</dbReference>
<dbReference type="OrthoDB" id="667194at2"/>
<feature type="signal peptide" evidence="2">
    <location>
        <begin position="1"/>
        <end position="18"/>
    </location>
</feature>
<accession>A0A327YUM3</accession>
<dbReference type="Pfam" id="PF03351">
    <property type="entry name" value="DOMON"/>
    <property type="match status" value="1"/>
</dbReference>
<sequence>MKKITFLFYFLATFYSWAQGYSTGTISLNNTAGVAMTAKIDVNTLVTLTLTGPSNRWFALGFGASSMTAGTDVVVCHANTVALPSFDRYLTGFSAPVSDPTQHWTVTSNTVSGSVRTIIATRALSTGDTNDYIFSSNPNPISLIWAYGSTANSYTLSYHGGRGVTSANFTLGNNDFVLSEFKMYPNPAKEYVTIDLSDLTSNATIFIYDYLGRLVKKELLKTTSSRIETSNLQKGTYIVKVDSDKGLASKILIVD</sequence>
<reference evidence="4 5" key="1">
    <citation type="submission" date="2018-06" db="EMBL/GenBank/DDBJ databases">
        <title>Genomic Encyclopedia of Type Strains, Phase III (KMG-III): the genomes of soil and plant-associated and newly described type strains.</title>
        <authorList>
            <person name="Whitman W."/>
        </authorList>
    </citation>
    <scope>NUCLEOTIDE SEQUENCE [LARGE SCALE GENOMIC DNA]</scope>
    <source>
        <strain evidence="4 5">CGMCC 1.12398</strain>
    </source>
</reference>
<dbReference type="RefSeq" id="WP_111565524.1">
    <property type="nucleotide sequence ID" value="NZ_QLMI01000001.1"/>
</dbReference>
<keyword evidence="5" id="KW-1185">Reference proteome</keyword>
<name>A0A327YUM3_9FLAO</name>
<evidence type="ECO:0000259" key="3">
    <source>
        <dbReference type="PROSITE" id="PS50836"/>
    </source>
</evidence>
<dbReference type="InterPro" id="IPR026444">
    <property type="entry name" value="Secre_tail"/>
</dbReference>
<dbReference type="InterPro" id="IPR005018">
    <property type="entry name" value="DOMON_domain"/>
</dbReference>
<organism evidence="4 5">
    <name type="scientific">Flavobacterium aquaticum</name>
    <dbReference type="NCBI Taxonomy" id="1236486"/>
    <lineage>
        <taxon>Bacteria</taxon>
        <taxon>Pseudomonadati</taxon>
        <taxon>Bacteroidota</taxon>
        <taxon>Flavobacteriia</taxon>
        <taxon>Flavobacteriales</taxon>
        <taxon>Flavobacteriaceae</taxon>
        <taxon>Flavobacterium</taxon>
    </lineage>
</organism>
<keyword evidence="1 2" id="KW-0732">Signal</keyword>
<evidence type="ECO:0000313" key="5">
    <source>
        <dbReference type="Proteomes" id="UP000249620"/>
    </source>
</evidence>
<protein>
    <submittedName>
        <fullName evidence="4">Putative secreted protein (Por secretion system target)</fullName>
    </submittedName>
</protein>
<dbReference type="SMART" id="SM00664">
    <property type="entry name" value="DoH"/>
    <property type="match status" value="1"/>
</dbReference>
<proteinExistence type="predicted"/>